<evidence type="ECO:0000256" key="7">
    <source>
        <dbReference type="ARBA" id="ARBA00022927"/>
    </source>
</evidence>
<feature type="compositionally biased region" description="Basic and acidic residues" evidence="10">
    <location>
        <begin position="266"/>
        <end position="276"/>
    </location>
</feature>
<keyword evidence="8" id="KW-0175">Coiled coil</keyword>
<dbReference type="VEuPathDB" id="FungiDB:SPPG_02711"/>
<dbReference type="GO" id="GO:0043328">
    <property type="term" value="P:protein transport to vacuole involved in ubiquitin-dependent protein catabolic process via the multivesicular body sorting pathway"/>
    <property type="evidence" value="ECO:0007669"/>
    <property type="project" value="UniProtKB-UniRule"/>
</dbReference>
<gene>
    <name evidence="12" type="ORF">SPPG_02711</name>
</gene>
<keyword evidence="7 9" id="KW-0653">Protein transport</keyword>
<evidence type="ECO:0000256" key="9">
    <source>
        <dbReference type="RuleBase" id="RU367095"/>
    </source>
</evidence>
<dbReference type="eggNOG" id="KOG2760">
    <property type="taxonomic scope" value="Eukaryota"/>
</dbReference>
<dbReference type="SUPFAM" id="SSF46785">
    <property type="entry name" value="Winged helix' DNA-binding domain"/>
    <property type="match status" value="2"/>
</dbReference>
<dbReference type="GeneID" id="27686278"/>
<dbReference type="InterPro" id="IPR036388">
    <property type="entry name" value="WH-like_DNA-bd_sf"/>
</dbReference>
<dbReference type="Gene3D" id="2.30.30.380">
    <property type="entry name" value="Zn-finger domain of Sec23/24"/>
    <property type="match status" value="1"/>
</dbReference>
<evidence type="ECO:0000256" key="4">
    <source>
        <dbReference type="ARBA" id="ARBA00022753"/>
    </source>
</evidence>
<dbReference type="InterPro" id="IPR037855">
    <property type="entry name" value="Vps36"/>
</dbReference>
<dbReference type="PANTHER" id="PTHR13128">
    <property type="entry name" value="VACUOLAR PROTEIN-SORTING-ASSOCIATED PROTEIN 36"/>
    <property type="match status" value="1"/>
</dbReference>
<evidence type="ECO:0000256" key="2">
    <source>
        <dbReference type="ARBA" id="ARBA00022448"/>
    </source>
</evidence>
<accession>A0A0L0HN35</accession>
<dbReference type="InParanoid" id="A0A0L0HN35"/>
<dbReference type="Proteomes" id="UP000053201">
    <property type="component" value="Unassembled WGS sequence"/>
</dbReference>
<comment type="function">
    <text evidence="9">Component of the ESCRT-II complex (endosomal sorting complex required for transport II), which is required for multivesicular body (MVB) formation and sorting of endosomal cargo proteins into MVBs.</text>
</comment>
<dbReference type="Gene3D" id="2.30.29.30">
    <property type="entry name" value="Pleckstrin-homology domain (PH domain)/Phosphotyrosine-binding domain (PTB)"/>
    <property type="match status" value="2"/>
</dbReference>
<keyword evidence="5" id="KW-0863">Zinc-finger</keyword>
<dbReference type="GO" id="GO:0031902">
    <property type="term" value="C:late endosome membrane"/>
    <property type="evidence" value="ECO:0007669"/>
    <property type="project" value="UniProtKB-UniRule"/>
</dbReference>
<proteinExistence type="inferred from homology"/>
<dbReference type="FunFam" id="1.10.10.10:FF:000165">
    <property type="entry name" value="Vacuolar protein sorting protein (Vps36)"/>
    <property type="match status" value="1"/>
</dbReference>
<keyword evidence="9" id="KW-0963">Cytoplasm</keyword>
<feature type="compositionally biased region" description="Polar residues" evidence="10">
    <location>
        <begin position="250"/>
        <end position="263"/>
    </location>
</feature>
<feature type="region of interest" description="Disordered" evidence="10">
    <location>
        <begin position="151"/>
        <end position="211"/>
    </location>
</feature>
<feature type="compositionally biased region" description="Low complexity" evidence="10">
    <location>
        <begin position="157"/>
        <end position="178"/>
    </location>
</feature>
<keyword evidence="6" id="KW-0862">Zinc</keyword>
<comment type="similarity">
    <text evidence="1 9">Belongs to the VPS36 family.</text>
</comment>
<dbReference type="Gene3D" id="6.10.140.260">
    <property type="match status" value="1"/>
</dbReference>
<keyword evidence="4 9" id="KW-0967">Endosome</keyword>
<dbReference type="FunCoup" id="A0A0L0HN35">
    <property type="interactions" value="126"/>
</dbReference>
<dbReference type="InterPro" id="IPR011993">
    <property type="entry name" value="PH-like_dom_sf"/>
</dbReference>
<keyword evidence="13" id="KW-1185">Reference proteome</keyword>
<sequence>MDHFSELELTASGRPILSSQETISVMQKDVGLYEGKVRLHEFDTGIAFVTTHRLLWVDETRGNGLQLPLTAVKSVDSKGGIWKASSPKITLSLAPLLDRPKKPLENSSLPVNHNTPPPVPAKVSTWICEICQHSNTSSISKCELCGVHQTKREQPQPSLRSSEVPPSSSSASSAYSYPNLQKSATPPLAKEAIPHSSSNRAASVSPTRRPQKGCPACTFLNHPYLKNCELCDALLPDTEHANDLERPQAHDNSPQLVATSTPPLSCRDDLNNEKPNKGIKNQMHKDVASDSGNSSPAEDGENYAVIKLSFRGGGMSEFLKALKSAVSARAWENDAPKDVPARPVISQPTQGPNVGGIASIMRSVEQSNQLMGNTLDEAFSDLNALMAKAADMVKLAESISTKLAQGAAAGGDDSSAMATFRSYLVDLGIHSPVTREAAGDLYINELARQLAEFLEKVLKKHTGGGMIALTDVYCLFNRARGVALISPQDLRKCCNQFETLQLPYRIRQFDSGLLVVQAATHSDEETARRVHAHVKGAKDGLKAVDLAPLEQVSVVLAVEQLLLTESRGLICRDDTVEGLRFFDNIITNYVLPPLGR</sequence>
<dbReference type="PANTHER" id="PTHR13128:SF12">
    <property type="entry name" value="VACUOLAR PROTEIN-SORTING-ASSOCIATED PROTEIN 36"/>
    <property type="match status" value="1"/>
</dbReference>
<dbReference type="InterPro" id="IPR001876">
    <property type="entry name" value="Znf_RanBP2"/>
</dbReference>
<dbReference type="Gene3D" id="1.10.10.10">
    <property type="entry name" value="Winged helix-like DNA-binding domain superfamily/Winged helix DNA-binding domain"/>
    <property type="match status" value="2"/>
</dbReference>
<dbReference type="InterPro" id="IPR040608">
    <property type="entry name" value="Snf8/Vps36"/>
</dbReference>
<feature type="domain" description="GLUE N-terminal" evidence="11">
    <location>
        <begin position="7"/>
        <end position="338"/>
    </location>
</feature>
<dbReference type="PROSITE" id="PS01358">
    <property type="entry name" value="ZF_RANBP2_1"/>
    <property type="match status" value="1"/>
</dbReference>
<dbReference type="GO" id="GO:0032266">
    <property type="term" value="F:phosphatidylinositol-3-phosphate binding"/>
    <property type="evidence" value="ECO:0007669"/>
    <property type="project" value="UniProtKB-UniRule"/>
</dbReference>
<dbReference type="SMART" id="SM00547">
    <property type="entry name" value="ZnF_RBZ"/>
    <property type="match status" value="2"/>
</dbReference>
<dbReference type="Pfam" id="PF11605">
    <property type="entry name" value="Vps36_ESCRT-II"/>
    <property type="match status" value="1"/>
</dbReference>
<comment type="subcellular location">
    <subcellularLocation>
        <location evidence="9">Cytoplasm</location>
    </subcellularLocation>
    <subcellularLocation>
        <location evidence="9">Endosome</location>
    </subcellularLocation>
</comment>
<evidence type="ECO:0000256" key="1">
    <source>
        <dbReference type="ARBA" id="ARBA00009697"/>
    </source>
</evidence>
<evidence type="ECO:0000256" key="3">
    <source>
        <dbReference type="ARBA" id="ARBA00022723"/>
    </source>
</evidence>
<dbReference type="PROSITE" id="PS51495">
    <property type="entry name" value="GLUE"/>
    <property type="match status" value="1"/>
</dbReference>
<evidence type="ECO:0000313" key="13">
    <source>
        <dbReference type="Proteomes" id="UP000053201"/>
    </source>
</evidence>
<dbReference type="SUPFAM" id="SSF50729">
    <property type="entry name" value="PH domain-like"/>
    <property type="match status" value="2"/>
</dbReference>
<evidence type="ECO:0000256" key="5">
    <source>
        <dbReference type="ARBA" id="ARBA00022771"/>
    </source>
</evidence>
<evidence type="ECO:0000256" key="10">
    <source>
        <dbReference type="SAM" id="MobiDB-lite"/>
    </source>
</evidence>
<comment type="subunit">
    <text evidence="9">Component of the endosomal sorting complex required for transport II (ESCRT-II).</text>
</comment>
<evidence type="ECO:0000259" key="11">
    <source>
        <dbReference type="PROSITE" id="PS51495"/>
    </source>
</evidence>
<dbReference type="GO" id="GO:0043130">
    <property type="term" value="F:ubiquitin binding"/>
    <property type="evidence" value="ECO:0007669"/>
    <property type="project" value="UniProtKB-UniRule"/>
</dbReference>
<dbReference type="AlphaFoldDB" id="A0A0L0HN35"/>
<name>A0A0L0HN35_SPIPD</name>
<evidence type="ECO:0000256" key="8">
    <source>
        <dbReference type="ARBA" id="ARBA00023054"/>
    </source>
</evidence>
<dbReference type="GO" id="GO:0008270">
    <property type="term" value="F:zinc ion binding"/>
    <property type="evidence" value="ECO:0007669"/>
    <property type="project" value="UniProtKB-KW"/>
</dbReference>
<dbReference type="RefSeq" id="XP_016610268.1">
    <property type="nucleotide sequence ID" value="XM_016750996.1"/>
</dbReference>
<dbReference type="GO" id="GO:0000814">
    <property type="term" value="C:ESCRT II complex"/>
    <property type="evidence" value="ECO:0007669"/>
    <property type="project" value="UniProtKB-UniRule"/>
</dbReference>
<feature type="region of interest" description="Disordered" evidence="10">
    <location>
        <begin position="244"/>
        <end position="299"/>
    </location>
</feature>
<dbReference type="InterPro" id="IPR021648">
    <property type="entry name" value="GLUE_dom"/>
</dbReference>
<evidence type="ECO:0000256" key="6">
    <source>
        <dbReference type="ARBA" id="ARBA00022833"/>
    </source>
</evidence>
<dbReference type="InterPro" id="IPR036390">
    <property type="entry name" value="WH_DNA-bd_sf"/>
</dbReference>
<protein>
    <recommendedName>
        <fullName evidence="9">Vacuolar protein-sorting-associated protein 36</fullName>
    </recommendedName>
    <alternativeName>
        <fullName evidence="9">ESCRT-II complex subunit VPS36</fullName>
    </alternativeName>
</protein>
<dbReference type="EMBL" id="KQ257453">
    <property type="protein sequence ID" value="KND02229.1"/>
    <property type="molecule type" value="Genomic_DNA"/>
</dbReference>
<feature type="compositionally biased region" description="Polar residues" evidence="10">
    <location>
        <begin position="195"/>
        <end position="208"/>
    </location>
</feature>
<evidence type="ECO:0000313" key="12">
    <source>
        <dbReference type="EMBL" id="KND02229.1"/>
    </source>
</evidence>
<keyword evidence="3" id="KW-0479">Metal-binding</keyword>
<keyword evidence="2 9" id="KW-0813">Transport</keyword>
<dbReference type="OrthoDB" id="271448at2759"/>
<organism evidence="12 13">
    <name type="scientific">Spizellomyces punctatus (strain DAOM BR117)</name>
    <dbReference type="NCBI Taxonomy" id="645134"/>
    <lineage>
        <taxon>Eukaryota</taxon>
        <taxon>Fungi</taxon>
        <taxon>Fungi incertae sedis</taxon>
        <taxon>Chytridiomycota</taxon>
        <taxon>Chytridiomycota incertae sedis</taxon>
        <taxon>Chytridiomycetes</taxon>
        <taxon>Spizellomycetales</taxon>
        <taxon>Spizellomycetaceae</taxon>
        <taxon>Spizellomyces</taxon>
    </lineage>
</organism>
<reference evidence="12 13" key="1">
    <citation type="submission" date="2009-08" db="EMBL/GenBank/DDBJ databases">
        <title>The Genome Sequence of Spizellomyces punctatus strain DAOM BR117.</title>
        <authorList>
            <consortium name="The Broad Institute Genome Sequencing Platform"/>
            <person name="Russ C."/>
            <person name="Cuomo C."/>
            <person name="Shea T."/>
            <person name="Young S.K."/>
            <person name="Zeng Q."/>
            <person name="Koehrsen M."/>
            <person name="Haas B."/>
            <person name="Borodovsky M."/>
            <person name="Guigo R."/>
            <person name="Alvarado L."/>
            <person name="Berlin A."/>
            <person name="Bochicchio J."/>
            <person name="Borenstein D."/>
            <person name="Chapman S."/>
            <person name="Chen Z."/>
            <person name="Engels R."/>
            <person name="Freedman E."/>
            <person name="Gellesch M."/>
            <person name="Goldberg J."/>
            <person name="Griggs A."/>
            <person name="Gujja S."/>
            <person name="Heiman D."/>
            <person name="Hepburn T."/>
            <person name="Howarth C."/>
            <person name="Jen D."/>
            <person name="Larson L."/>
            <person name="Lewis B."/>
            <person name="Mehta T."/>
            <person name="Park D."/>
            <person name="Pearson M."/>
            <person name="Roberts A."/>
            <person name="Saif S."/>
            <person name="Shenoy N."/>
            <person name="Sisk P."/>
            <person name="Stolte C."/>
            <person name="Sykes S."/>
            <person name="Thomson T."/>
            <person name="Walk T."/>
            <person name="White J."/>
            <person name="Yandava C."/>
            <person name="Burger G."/>
            <person name="Gray M.W."/>
            <person name="Holland P.W.H."/>
            <person name="King N."/>
            <person name="Lang F.B.F."/>
            <person name="Roger A.J."/>
            <person name="Ruiz-Trillo I."/>
            <person name="Lander E."/>
            <person name="Nusbaum C."/>
        </authorList>
    </citation>
    <scope>NUCLEOTIDE SEQUENCE [LARGE SCALE GENOMIC DNA]</scope>
    <source>
        <strain evidence="12 13">DAOM BR117</strain>
    </source>
</reference>
<dbReference type="OMA" id="RVCYVDH"/>
<dbReference type="STRING" id="645134.A0A0L0HN35"/>
<dbReference type="Pfam" id="PF04157">
    <property type="entry name" value="EAP30"/>
    <property type="match status" value="1"/>
</dbReference>